<protein>
    <recommendedName>
        <fullName evidence="4">Phage protein</fullName>
    </recommendedName>
</protein>
<sequence length="87" mass="9864">MKFTTQNKYKANKENEVADMLSEIFTVLTVRGIHEKAMEDLENSPECLEKMVKKAVAENFSVEDAIILGFAHGYKHAVVESLTEEDE</sequence>
<evidence type="ECO:0008006" key="4">
    <source>
        <dbReference type="Google" id="ProtNLM"/>
    </source>
</evidence>
<organism evidence="1 3">
    <name type="scientific">Lactococcus lactis</name>
    <dbReference type="NCBI Taxonomy" id="1358"/>
    <lineage>
        <taxon>Bacteria</taxon>
        <taxon>Bacillati</taxon>
        <taxon>Bacillota</taxon>
        <taxon>Bacilli</taxon>
        <taxon>Lactobacillales</taxon>
        <taxon>Streptococcaceae</taxon>
        <taxon>Lactococcus</taxon>
    </lineage>
</organism>
<reference evidence="1" key="1">
    <citation type="submission" date="2023-08" db="EMBL/GenBank/DDBJ databases">
        <title>Genomic analyses of the natural microbiome of Caenorhabditis elegans.</title>
        <authorList>
            <person name="Samuel B."/>
        </authorList>
    </citation>
    <scope>NUCLEOTIDE SEQUENCE</scope>
    <source>
        <strain evidence="1">BIGb0220</strain>
    </source>
</reference>
<gene>
    <name evidence="1" type="ORF">M2256_000894</name>
    <name evidence="2" type="ORF">M2256_001991</name>
</gene>
<dbReference type="EMBL" id="JAOQNN010000001">
    <property type="protein sequence ID" value="MCW2280436.1"/>
    <property type="molecule type" value="Genomic_DNA"/>
</dbReference>
<accession>A0AAW5TQJ4</accession>
<evidence type="ECO:0000313" key="1">
    <source>
        <dbReference type="EMBL" id="MCW2280436.1"/>
    </source>
</evidence>
<name>A0AAW5TQJ4_9LACT</name>
<proteinExistence type="predicted"/>
<comment type="caution">
    <text evidence="1">The sequence shown here is derived from an EMBL/GenBank/DDBJ whole genome shotgun (WGS) entry which is preliminary data.</text>
</comment>
<dbReference type="EMBL" id="JAOQNN010000002">
    <property type="protein sequence ID" value="MCW2281469.1"/>
    <property type="molecule type" value="Genomic_DNA"/>
</dbReference>
<dbReference type="AlphaFoldDB" id="A0AAW5TQJ4"/>
<dbReference type="Proteomes" id="UP001207687">
    <property type="component" value="Unassembled WGS sequence"/>
</dbReference>
<evidence type="ECO:0000313" key="3">
    <source>
        <dbReference type="Proteomes" id="UP001207687"/>
    </source>
</evidence>
<dbReference type="RefSeq" id="WP_264653829.1">
    <property type="nucleotide sequence ID" value="NZ_JAOQNN010000001.1"/>
</dbReference>
<evidence type="ECO:0000313" key="2">
    <source>
        <dbReference type="EMBL" id="MCW2281469.1"/>
    </source>
</evidence>